<proteinExistence type="predicted"/>
<evidence type="ECO:0000256" key="1">
    <source>
        <dbReference type="SAM" id="SignalP"/>
    </source>
</evidence>
<dbReference type="AlphaFoldDB" id="A0AAV4GD53"/>
<dbReference type="Proteomes" id="UP000762676">
    <property type="component" value="Unassembled WGS sequence"/>
</dbReference>
<organism evidence="2 3">
    <name type="scientific">Elysia marginata</name>
    <dbReference type="NCBI Taxonomy" id="1093978"/>
    <lineage>
        <taxon>Eukaryota</taxon>
        <taxon>Metazoa</taxon>
        <taxon>Spiralia</taxon>
        <taxon>Lophotrochozoa</taxon>
        <taxon>Mollusca</taxon>
        <taxon>Gastropoda</taxon>
        <taxon>Heterobranchia</taxon>
        <taxon>Euthyneura</taxon>
        <taxon>Panpulmonata</taxon>
        <taxon>Sacoglossa</taxon>
        <taxon>Placobranchoidea</taxon>
        <taxon>Plakobranchidae</taxon>
        <taxon>Elysia</taxon>
    </lineage>
</organism>
<feature type="signal peptide" evidence="1">
    <location>
        <begin position="1"/>
        <end position="24"/>
    </location>
</feature>
<keyword evidence="3" id="KW-1185">Reference proteome</keyword>
<comment type="caution">
    <text evidence="2">The sequence shown here is derived from an EMBL/GenBank/DDBJ whole genome shotgun (WGS) entry which is preliminary data.</text>
</comment>
<evidence type="ECO:0000313" key="3">
    <source>
        <dbReference type="Proteomes" id="UP000762676"/>
    </source>
</evidence>
<dbReference type="EMBL" id="BMAT01008385">
    <property type="protein sequence ID" value="GFR83693.1"/>
    <property type="molecule type" value="Genomic_DNA"/>
</dbReference>
<protein>
    <submittedName>
        <fullName evidence="2">NdWFamide</fullName>
    </submittedName>
</protein>
<sequence>MSRQVTYVIGLALVICLVTSPASANWFGKRGDKPDLFSMLLQHQTRHLPDTKTSDLGQLTSGYPGQQMEKLDAVSALASIDNILMAYKQQSDKSPQH</sequence>
<gene>
    <name evidence="2" type="ORF">ElyMa_004130600</name>
</gene>
<reference evidence="2 3" key="1">
    <citation type="journal article" date="2021" name="Elife">
        <title>Chloroplast acquisition without the gene transfer in kleptoplastic sea slugs, Plakobranchus ocellatus.</title>
        <authorList>
            <person name="Maeda T."/>
            <person name="Takahashi S."/>
            <person name="Yoshida T."/>
            <person name="Shimamura S."/>
            <person name="Takaki Y."/>
            <person name="Nagai Y."/>
            <person name="Toyoda A."/>
            <person name="Suzuki Y."/>
            <person name="Arimoto A."/>
            <person name="Ishii H."/>
            <person name="Satoh N."/>
            <person name="Nishiyama T."/>
            <person name="Hasebe M."/>
            <person name="Maruyama T."/>
            <person name="Minagawa J."/>
            <person name="Obokata J."/>
            <person name="Shigenobu S."/>
        </authorList>
    </citation>
    <scope>NUCLEOTIDE SEQUENCE [LARGE SCALE GENOMIC DNA]</scope>
</reference>
<feature type="chain" id="PRO_5043506543" evidence="1">
    <location>
        <begin position="25"/>
        <end position="97"/>
    </location>
</feature>
<name>A0AAV4GD53_9GAST</name>
<accession>A0AAV4GD53</accession>
<evidence type="ECO:0000313" key="2">
    <source>
        <dbReference type="EMBL" id="GFR83693.1"/>
    </source>
</evidence>
<keyword evidence="1" id="KW-0732">Signal</keyword>